<accession>A0A848J7L1</accession>
<protein>
    <submittedName>
        <fullName evidence="6">DoxX family protein</fullName>
    </submittedName>
</protein>
<keyword evidence="4 5" id="KW-0472">Membrane</keyword>
<feature type="transmembrane region" description="Helical" evidence="5">
    <location>
        <begin position="60"/>
        <end position="78"/>
    </location>
</feature>
<evidence type="ECO:0000256" key="5">
    <source>
        <dbReference type="SAM" id="Phobius"/>
    </source>
</evidence>
<comment type="caution">
    <text evidence="6">The sequence shown here is derived from an EMBL/GenBank/DDBJ whole genome shotgun (WGS) entry which is preliminary data.</text>
</comment>
<evidence type="ECO:0000256" key="3">
    <source>
        <dbReference type="ARBA" id="ARBA00022989"/>
    </source>
</evidence>
<proteinExistence type="predicted"/>
<dbReference type="RefSeq" id="WP_169684753.1">
    <property type="nucleotide sequence ID" value="NZ_JABBNU010000012.1"/>
</dbReference>
<evidence type="ECO:0000313" key="6">
    <source>
        <dbReference type="EMBL" id="NMM50389.1"/>
    </source>
</evidence>
<dbReference type="GO" id="GO:0016020">
    <property type="term" value="C:membrane"/>
    <property type="evidence" value="ECO:0007669"/>
    <property type="project" value="UniProtKB-SubCell"/>
</dbReference>
<evidence type="ECO:0000256" key="2">
    <source>
        <dbReference type="ARBA" id="ARBA00022692"/>
    </source>
</evidence>
<evidence type="ECO:0000256" key="4">
    <source>
        <dbReference type="ARBA" id="ARBA00023136"/>
    </source>
</evidence>
<feature type="transmembrane region" description="Helical" evidence="5">
    <location>
        <begin position="111"/>
        <end position="128"/>
    </location>
</feature>
<dbReference type="InterPro" id="IPR032808">
    <property type="entry name" value="DoxX"/>
</dbReference>
<reference evidence="6 7" key="1">
    <citation type="submission" date="2020-04" db="EMBL/GenBank/DDBJ databases">
        <title>Flammeovirgaceae bacterium KN852 isolated from deep sea.</title>
        <authorList>
            <person name="Zhang D.-C."/>
        </authorList>
    </citation>
    <scope>NUCLEOTIDE SEQUENCE [LARGE SCALE GENOMIC DNA]</scope>
    <source>
        <strain evidence="6 7">KN852</strain>
    </source>
</reference>
<organism evidence="6 7">
    <name type="scientific">Marinigracilibium pacificum</name>
    <dbReference type="NCBI Taxonomy" id="2729599"/>
    <lineage>
        <taxon>Bacteria</taxon>
        <taxon>Pseudomonadati</taxon>
        <taxon>Bacteroidota</taxon>
        <taxon>Cytophagia</taxon>
        <taxon>Cytophagales</taxon>
        <taxon>Flammeovirgaceae</taxon>
        <taxon>Marinigracilibium</taxon>
    </lineage>
</organism>
<keyword evidence="2 5" id="KW-0812">Transmembrane</keyword>
<keyword evidence="7" id="KW-1185">Reference proteome</keyword>
<keyword evidence="3 5" id="KW-1133">Transmembrane helix</keyword>
<evidence type="ECO:0000313" key="7">
    <source>
        <dbReference type="Proteomes" id="UP000559010"/>
    </source>
</evidence>
<feature type="transmembrane region" description="Helical" evidence="5">
    <location>
        <begin position="84"/>
        <end position="104"/>
    </location>
</feature>
<comment type="subcellular location">
    <subcellularLocation>
        <location evidence="1">Membrane</location>
        <topology evidence="1">Multi-pass membrane protein</topology>
    </subcellularLocation>
</comment>
<evidence type="ECO:0000256" key="1">
    <source>
        <dbReference type="ARBA" id="ARBA00004141"/>
    </source>
</evidence>
<dbReference type="EMBL" id="JABBNU010000012">
    <property type="protein sequence ID" value="NMM50389.1"/>
    <property type="molecule type" value="Genomic_DNA"/>
</dbReference>
<sequence length="145" mass="16296">MEKLTKWVVVSLRVGLGVLFIYAGIQKFISKERPPVDPTAEVPEHVIKIRSLIGGMKQTGYFWEMVGVAEIACGILLVSQVFGLLGAVMLVPITLNVFLFHLFLEPHDKGELLMTSLYLILNFLLIFYDYPKLKTAFLPGKLSKI</sequence>
<feature type="transmembrane region" description="Helical" evidence="5">
    <location>
        <begin position="6"/>
        <end position="25"/>
    </location>
</feature>
<dbReference type="AlphaFoldDB" id="A0A848J7L1"/>
<dbReference type="Pfam" id="PF07681">
    <property type="entry name" value="DoxX"/>
    <property type="match status" value="1"/>
</dbReference>
<dbReference type="Proteomes" id="UP000559010">
    <property type="component" value="Unassembled WGS sequence"/>
</dbReference>
<name>A0A848J7L1_9BACT</name>
<gene>
    <name evidence="6" type="ORF">HH304_18410</name>
</gene>